<evidence type="ECO:0000256" key="2">
    <source>
        <dbReference type="PROSITE-ProRule" id="PRU00335"/>
    </source>
</evidence>
<dbReference type="PANTHER" id="PTHR30055">
    <property type="entry name" value="HTH-TYPE TRANSCRIPTIONAL REGULATOR RUTR"/>
    <property type="match status" value="1"/>
</dbReference>
<dbReference type="InterPro" id="IPR001647">
    <property type="entry name" value="HTH_TetR"/>
</dbReference>
<dbReference type="Proteomes" id="UP001501000">
    <property type="component" value="Unassembled WGS sequence"/>
</dbReference>
<protein>
    <submittedName>
        <fullName evidence="5">TetR/AcrR family transcriptional regulator</fullName>
    </submittedName>
</protein>
<evidence type="ECO:0000313" key="6">
    <source>
        <dbReference type="Proteomes" id="UP001501000"/>
    </source>
</evidence>
<dbReference type="Gene3D" id="1.10.357.10">
    <property type="entry name" value="Tetracycline Repressor, domain 2"/>
    <property type="match status" value="1"/>
</dbReference>
<feature type="compositionally biased region" description="Basic and acidic residues" evidence="3">
    <location>
        <begin position="214"/>
        <end position="224"/>
    </location>
</feature>
<accession>A0ABP7NC69</accession>
<dbReference type="PRINTS" id="PR00455">
    <property type="entry name" value="HTHTETR"/>
</dbReference>
<dbReference type="RefSeq" id="WP_345288168.1">
    <property type="nucleotide sequence ID" value="NZ_BAABAJ010000034.1"/>
</dbReference>
<dbReference type="PROSITE" id="PS50977">
    <property type="entry name" value="HTH_TETR_2"/>
    <property type="match status" value="1"/>
</dbReference>
<evidence type="ECO:0000259" key="4">
    <source>
        <dbReference type="PROSITE" id="PS50977"/>
    </source>
</evidence>
<evidence type="ECO:0000256" key="1">
    <source>
        <dbReference type="ARBA" id="ARBA00023125"/>
    </source>
</evidence>
<name>A0ABP7NC69_9ACTN</name>
<dbReference type="SUPFAM" id="SSF46689">
    <property type="entry name" value="Homeodomain-like"/>
    <property type="match status" value="1"/>
</dbReference>
<evidence type="ECO:0000256" key="3">
    <source>
        <dbReference type="SAM" id="MobiDB-lite"/>
    </source>
</evidence>
<feature type="DNA-binding region" description="H-T-H motif" evidence="2">
    <location>
        <begin position="29"/>
        <end position="48"/>
    </location>
</feature>
<proteinExistence type="predicted"/>
<evidence type="ECO:0000313" key="5">
    <source>
        <dbReference type="EMBL" id="GAA3942435.1"/>
    </source>
</evidence>
<keyword evidence="6" id="KW-1185">Reference proteome</keyword>
<dbReference type="PANTHER" id="PTHR30055:SF239">
    <property type="entry name" value="TRANSCRIPTIONAL REGULATORY PROTEIN"/>
    <property type="match status" value="1"/>
</dbReference>
<gene>
    <name evidence="5" type="ORF">GCM10022244_57860</name>
</gene>
<comment type="caution">
    <text evidence="5">The sequence shown here is derived from an EMBL/GenBank/DDBJ whole genome shotgun (WGS) entry which is preliminary data.</text>
</comment>
<sequence length="224" mass="23802">MARPPRFDTGQLLDAAVRLAASGGPASVTMSAVAQAVGAPSGSVYHRFSGRTALLAEVWLRTVERFQEGYTAVLGSHDDPRLAASAASRHVIAWSRHHPDEAALLLYGAADFDRPHWSQEHTARADAGNRRTLAAVHDLGKALGATGEQARERIALALIDLPLSIVRRHLRAGTELPPHAEDLAEECTAALLPPRAAPAFPATGKNPAQDAGPEEQRSGDQDRG</sequence>
<organism evidence="5 6">
    <name type="scientific">Streptomyces gulbargensis</name>
    <dbReference type="NCBI Taxonomy" id="364901"/>
    <lineage>
        <taxon>Bacteria</taxon>
        <taxon>Bacillati</taxon>
        <taxon>Actinomycetota</taxon>
        <taxon>Actinomycetes</taxon>
        <taxon>Kitasatosporales</taxon>
        <taxon>Streptomycetaceae</taxon>
        <taxon>Streptomyces</taxon>
    </lineage>
</organism>
<dbReference type="InterPro" id="IPR050109">
    <property type="entry name" value="HTH-type_TetR-like_transc_reg"/>
</dbReference>
<dbReference type="EMBL" id="BAABAJ010000034">
    <property type="protein sequence ID" value="GAA3942435.1"/>
    <property type="molecule type" value="Genomic_DNA"/>
</dbReference>
<dbReference type="InterPro" id="IPR009057">
    <property type="entry name" value="Homeodomain-like_sf"/>
</dbReference>
<feature type="region of interest" description="Disordered" evidence="3">
    <location>
        <begin position="191"/>
        <end position="224"/>
    </location>
</feature>
<keyword evidence="1 2" id="KW-0238">DNA-binding</keyword>
<feature type="compositionally biased region" description="Low complexity" evidence="3">
    <location>
        <begin position="191"/>
        <end position="202"/>
    </location>
</feature>
<dbReference type="Pfam" id="PF00440">
    <property type="entry name" value="TetR_N"/>
    <property type="match status" value="1"/>
</dbReference>
<reference evidence="6" key="1">
    <citation type="journal article" date="2019" name="Int. J. Syst. Evol. Microbiol.">
        <title>The Global Catalogue of Microorganisms (GCM) 10K type strain sequencing project: providing services to taxonomists for standard genome sequencing and annotation.</title>
        <authorList>
            <consortium name="The Broad Institute Genomics Platform"/>
            <consortium name="The Broad Institute Genome Sequencing Center for Infectious Disease"/>
            <person name="Wu L."/>
            <person name="Ma J."/>
        </authorList>
    </citation>
    <scope>NUCLEOTIDE SEQUENCE [LARGE SCALE GENOMIC DNA]</scope>
    <source>
        <strain evidence="6">JCM 16956</strain>
    </source>
</reference>
<feature type="domain" description="HTH tetR-type" evidence="4">
    <location>
        <begin position="6"/>
        <end position="66"/>
    </location>
</feature>